<proteinExistence type="predicted"/>
<accession>A0A2S4UQY0</accession>
<organism evidence="1 2">
    <name type="scientific">Puccinia striiformis</name>
    <dbReference type="NCBI Taxonomy" id="27350"/>
    <lineage>
        <taxon>Eukaryota</taxon>
        <taxon>Fungi</taxon>
        <taxon>Dikarya</taxon>
        <taxon>Basidiomycota</taxon>
        <taxon>Pucciniomycotina</taxon>
        <taxon>Pucciniomycetes</taxon>
        <taxon>Pucciniales</taxon>
        <taxon>Pucciniaceae</taxon>
        <taxon>Puccinia</taxon>
    </lineage>
</organism>
<comment type="caution">
    <text evidence="1">The sequence shown here is derived from an EMBL/GenBank/DDBJ whole genome shotgun (WGS) entry which is preliminary data.</text>
</comment>
<sequence length="64" mass="6934">MLAEIAHVLKLRIVTPAVNQDTSVRIARSQCSCILVGQMKQSDQAALIAAGESHIVSDFPEESR</sequence>
<evidence type="ECO:0000313" key="2">
    <source>
        <dbReference type="Proteomes" id="UP000239156"/>
    </source>
</evidence>
<name>A0A2S4UQY0_9BASI</name>
<reference evidence="1" key="1">
    <citation type="submission" date="2017-12" db="EMBL/GenBank/DDBJ databases">
        <title>Gene loss provides genomic basis for host adaptation in cereal stripe rust fungi.</title>
        <authorList>
            <person name="Xia C."/>
        </authorList>
    </citation>
    <scope>NUCLEOTIDE SEQUENCE [LARGE SCALE GENOMIC DNA]</scope>
    <source>
        <strain evidence="1">93-210</strain>
    </source>
</reference>
<protein>
    <submittedName>
        <fullName evidence="1">Uncharacterized protein</fullName>
    </submittedName>
</protein>
<dbReference type="VEuPathDB" id="FungiDB:PSTT_13659"/>
<dbReference type="AlphaFoldDB" id="A0A2S4UQY0"/>
<dbReference type="EMBL" id="PKSL01000196">
    <property type="protein sequence ID" value="POV99631.1"/>
    <property type="molecule type" value="Genomic_DNA"/>
</dbReference>
<keyword evidence="2" id="KW-1185">Reference proteome</keyword>
<evidence type="ECO:0000313" key="1">
    <source>
        <dbReference type="EMBL" id="POV99631.1"/>
    </source>
</evidence>
<gene>
    <name evidence="1" type="ORF">PSTT_13659</name>
</gene>
<dbReference type="Proteomes" id="UP000239156">
    <property type="component" value="Unassembled WGS sequence"/>
</dbReference>